<reference evidence="15 16" key="1">
    <citation type="journal article" date="2009" name="Genome Res.">
        <title>Comparative genomics of protoploid Saccharomycetaceae.</title>
        <authorList>
            <consortium name="The Genolevures Consortium"/>
            <person name="Souciet J.-L."/>
            <person name="Dujon B."/>
            <person name="Gaillardin C."/>
            <person name="Johnston M."/>
            <person name="Baret P.V."/>
            <person name="Cliften P."/>
            <person name="Sherman D.J."/>
            <person name="Weissenbach J."/>
            <person name="Westhof E."/>
            <person name="Wincker P."/>
            <person name="Jubin C."/>
            <person name="Poulain J."/>
            <person name="Barbe V."/>
            <person name="Segurens B."/>
            <person name="Artiguenave F."/>
            <person name="Anthouard V."/>
            <person name="Vacherie B."/>
            <person name="Val M.-E."/>
            <person name="Fulton R.S."/>
            <person name="Minx P."/>
            <person name="Wilson R."/>
            <person name="Durrens P."/>
            <person name="Jean G."/>
            <person name="Marck C."/>
            <person name="Martin T."/>
            <person name="Nikolski M."/>
            <person name="Rolland T."/>
            <person name="Seret M.-L."/>
            <person name="Casaregola S."/>
            <person name="Despons L."/>
            <person name="Fairhead C."/>
            <person name="Fischer G."/>
            <person name="Lafontaine I."/>
            <person name="Leh V."/>
            <person name="Lemaire M."/>
            <person name="de Montigny J."/>
            <person name="Neuveglise C."/>
            <person name="Thierry A."/>
            <person name="Blanc-Lenfle I."/>
            <person name="Bleykasten C."/>
            <person name="Diffels J."/>
            <person name="Fritsch E."/>
            <person name="Frangeul L."/>
            <person name="Goeffon A."/>
            <person name="Jauniaux N."/>
            <person name="Kachouri-Lafond R."/>
            <person name="Payen C."/>
            <person name="Potier S."/>
            <person name="Pribylova L."/>
            <person name="Ozanne C."/>
            <person name="Richard G.-F."/>
            <person name="Sacerdot C."/>
            <person name="Straub M.-L."/>
            <person name="Talla E."/>
        </authorList>
    </citation>
    <scope>NUCLEOTIDE SEQUENCE [LARGE SCALE GENOMIC DNA]</scope>
    <source>
        <strain evidence="16">ATCC 56472 / CBS 6340 / NRRL Y-8284</strain>
    </source>
</reference>
<comment type="catalytic activity">
    <reaction evidence="12">
        <text>ATP + H2O = ADP + phosphate + H(+)</text>
        <dbReference type="Rhea" id="RHEA:13065"/>
        <dbReference type="ChEBI" id="CHEBI:15377"/>
        <dbReference type="ChEBI" id="CHEBI:15378"/>
        <dbReference type="ChEBI" id="CHEBI:30616"/>
        <dbReference type="ChEBI" id="CHEBI:43474"/>
        <dbReference type="ChEBI" id="CHEBI:456216"/>
    </reaction>
    <physiologicalReaction direction="left-to-right" evidence="12">
        <dbReference type="Rhea" id="RHEA:13066"/>
    </physiologicalReaction>
</comment>
<dbReference type="Gene3D" id="3.40.50.300">
    <property type="entry name" value="P-loop containing nucleotide triphosphate hydrolases"/>
    <property type="match status" value="2"/>
</dbReference>
<dbReference type="AlphaFoldDB" id="C5DDP6"/>
<dbReference type="PANTHER" id="PTHR23077:SF12">
    <property type="entry name" value="PEROXISOMAL ATPASE PEX1"/>
    <property type="match status" value="1"/>
</dbReference>
<dbReference type="InterPro" id="IPR003593">
    <property type="entry name" value="AAA+_ATPase"/>
</dbReference>
<feature type="region of interest" description="Disordered" evidence="13">
    <location>
        <begin position="999"/>
        <end position="1019"/>
    </location>
</feature>
<sequence>MTSGSGELKFQSIKLALYDGIRSNFVRLPSSIVQVLENSPIPVHEYGIEISGEKYEFSVGWDGFESSQGLNGQAAIQINPVLAATYGVRDGNVVDLTIKHFGENLVAKEVYIEPQTSDDWEVVERNARFLQDDILHQTRIVAKNSILICYVERTIAKFKIQRLVPETLDIARLGTDTLVVISPMLNKSRIPNGKPKNHLEAFVTHSPHILRSICWDEDLKGYSVGVSPGDIKSPLAFVSIVRNPLEGKVQEDRPSDDTAIECAQRIAVKVVVIEHLESSQAVVSDLAWESLGVRKKNGEKVKIEYISNHVAAATPTVFIHPVDRSQDASDVVLNGENSYFDESFSEQIKTMFSGCVLTDKAYLPSKLAYFELVSEHGKHVQFCEWNENKMGIKILDSAVRISRREPEQEAPKIHKEPLGFEKLIEDMAAYLTLPFVPSGTTLVTGSSGVGKTLLVKELENHLKNSTSLHVSYVDCESLIESTNFAKMKQLLHRLISCCYWHGPSLLILDNSELLFPSTKSEEEQPTRNASSDASSKLSQLFAAEIERVASKDSRMVRVLLTAKNRDQLNQLLFSRHTISKTWPLTPPNKDQRRIFFENFVAEKSLQLSDDLDESMMAIETEGYSPQDILLFCDKLLFEHLCDQDDIGAGLTRKTFERSIATFTPSSHRGIKLQKNSGVKWTSVGAMHKAKNMLLETLEWPTKYAPIFSECPLRLRSGILLYGYPGCGKTMLASAVAQQCGLNFISIKGPEILNKYIGASEQNIREIFERAQAAKPCILFFDEFDSIAPKRGHDSIGVTDRVVNQMLTQMDGAEGLEGVYVLAATSRPDLIDSALLRPGRLDKSILCGLPDERERLEILEAVVSSGNMELEPDCHLSSAAAATDGMSGADLQGLCYNAYLKAVHRSMASAPLKEEKQTATRPSFEYFTLDETKGLPVEFLDRLQQKSANSDKPEDERAASGAPKISIQDLLEASSETKPSISSSELQKLSAIYNTFSQDRDANMPAGEASNQIGGRLTLM</sequence>
<evidence type="ECO:0000256" key="13">
    <source>
        <dbReference type="SAM" id="MobiDB-lite"/>
    </source>
</evidence>
<keyword evidence="7" id="KW-0067">ATP-binding</keyword>
<keyword evidence="3" id="KW-0813">Transport</keyword>
<dbReference type="STRING" id="559295.C5DDP6"/>
<protein>
    <recommendedName>
        <fullName evidence="11">Peroxisomal ATPase PEX1</fullName>
    </recommendedName>
    <alternativeName>
        <fullName evidence="10">Peroxin-1</fullName>
    </alternativeName>
</protein>
<keyword evidence="16" id="KW-1185">Reference proteome</keyword>
<dbReference type="InterPro" id="IPR050168">
    <property type="entry name" value="AAA_ATPase_domain"/>
</dbReference>
<dbReference type="CDD" id="cd00009">
    <property type="entry name" value="AAA"/>
    <property type="match status" value="1"/>
</dbReference>
<dbReference type="InterPro" id="IPR003960">
    <property type="entry name" value="ATPase_AAA_CS"/>
</dbReference>
<evidence type="ECO:0000313" key="15">
    <source>
        <dbReference type="EMBL" id="CAR21907.1"/>
    </source>
</evidence>
<feature type="domain" description="AAA+ ATPase" evidence="14">
    <location>
        <begin position="714"/>
        <end position="850"/>
    </location>
</feature>
<evidence type="ECO:0000256" key="4">
    <source>
        <dbReference type="ARBA" id="ARBA00022593"/>
    </source>
</evidence>
<dbReference type="GO" id="GO:0005778">
    <property type="term" value="C:peroxisomal membrane"/>
    <property type="evidence" value="ECO:0007669"/>
    <property type="project" value="TreeGrafter"/>
</dbReference>
<evidence type="ECO:0000256" key="7">
    <source>
        <dbReference type="ARBA" id="ARBA00022840"/>
    </source>
</evidence>
<dbReference type="InParanoid" id="C5DDP6"/>
<evidence type="ECO:0000256" key="6">
    <source>
        <dbReference type="ARBA" id="ARBA00022801"/>
    </source>
</evidence>
<dbReference type="Gene3D" id="3.10.330.10">
    <property type="match status" value="1"/>
</dbReference>
<keyword evidence="8" id="KW-0653">Protein transport</keyword>
<evidence type="ECO:0000256" key="8">
    <source>
        <dbReference type="ARBA" id="ARBA00022927"/>
    </source>
</evidence>
<dbReference type="GO" id="GO:0005524">
    <property type="term" value="F:ATP binding"/>
    <property type="evidence" value="ECO:0007669"/>
    <property type="project" value="UniProtKB-KW"/>
</dbReference>
<feature type="region of interest" description="Disordered" evidence="13">
    <location>
        <begin position="945"/>
        <end position="964"/>
    </location>
</feature>
<dbReference type="Proteomes" id="UP000002036">
    <property type="component" value="Chromosome C"/>
</dbReference>
<dbReference type="Gene3D" id="1.10.8.60">
    <property type="match status" value="1"/>
</dbReference>
<dbReference type="HOGENOM" id="CLU_000688_1_1_1"/>
<dbReference type="CDD" id="cd19526">
    <property type="entry name" value="RecA-like_PEX1_r2"/>
    <property type="match status" value="1"/>
</dbReference>
<comment type="similarity">
    <text evidence="2">Belongs to the AAA ATPase family.</text>
</comment>
<keyword evidence="9" id="KW-0472">Membrane</keyword>
<dbReference type="SUPFAM" id="SSF54585">
    <property type="entry name" value="Cdc48 domain 2-like"/>
    <property type="match status" value="1"/>
</dbReference>
<dbReference type="Pfam" id="PF17862">
    <property type="entry name" value="AAA_lid_3"/>
    <property type="match status" value="1"/>
</dbReference>
<evidence type="ECO:0000256" key="12">
    <source>
        <dbReference type="ARBA" id="ARBA00048778"/>
    </source>
</evidence>
<dbReference type="GO" id="GO:0005829">
    <property type="term" value="C:cytosol"/>
    <property type="evidence" value="ECO:0007669"/>
    <property type="project" value="TreeGrafter"/>
</dbReference>
<dbReference type="GeneID" id="8291205"/>
<evidence type="ECO:0000256" key="1">
    <source>
        <dbReference type="ARBA" id="ARBA00004370"/>
    </source>
</evidence>
<evidence type="ECO:0000259" key="14">
    <source>
        <dbReference type="SMART" id="SM00382"/>
    </source>
</evidence>
<dbReference type="GO" id="GO:0016558">
    <property type="term" value="P:protein import into peroxisome matrix"/>
    <property type="evidence" value="ECO:0007669"/>
    <property type="project" value="TreeGrafter"/>
</dbReference>
<dbReference type="Pfam" id="PF09262">
    <property type="entry name" value="PEX-1N"/>
    <property type="match status" value="1"/>
</dbReference>
<evidence type="ECO:0000256" key="11">
    <source>
        <dbReference type="ARBA" id="ARBA00034532"/>
    </source>
</evidence>
<dbReference type="OMA" id="LCYNAYL"/>
<dbReference type="PANTHER" id="PTHR23077">
    <property type="entry name" value="AAA-FAMILY ATPASE"/>
    <property type="match status" value="1"/>
</dbReference>
<dbReference type="InterPro" id="IPR027417">
    <property type="entry name" value="P-loop_NTPase"/>
</dbReference>
<proteinExistence type="inferred from homology"/>
<evidence type="ECO:0000256" key="2">
    <source>
        <dbReference type="ARBA" id="ARBA00006914"/>
    </source>
</evidence>
<feature type="domain" description="AAA+ ATPase" evidence="14">
    <location>
        <begin position="437"/>
        <end position="588"/>
    </location>
</feature>
<dbReference type="SUPFAM" id="SSF52540">
    <property type="entry name" value="P-loop containing nucleoside triphosphate hydrolases"/>
    <property type="match status" value="2"/>
</dbReference>
<evidence type="ECO:0000256" key="10">
    <source>
        <dbReference type="ARBA" id="ARBA00032509"/>
    </source>
</evidence>
<dbReference type="KEGG" id="lth:KLTH0C02684g"/>
<evidence type="ECO:0000256" key="3">
    <source>
        <dbReference type="ARBA" id="ARBA00022448"/>
    </source>
</evidence>
<evidence type="ECO:0000256" key="5">
    <source>
        <dbReference type="ARBA" id="ARBA00022741"/>
    </source>
</evidence>
<dbReference type="SUPFAM" id="SSF50692">
    <property type="entry name" value="ADC-like"/>
    <property type="match status" value="1"/>
</dbReference>
<evidence type="ECO:0000313" key="16">
    <source>
        <dbReference type="Proteomes" id="UP000002036"/>
    </source>
</evidence>
<dbReference type="FunFam" id="3.40.50.300:FF:000149">
    <property type="entry name" value="Nuclear valosin-containing protein-like"/>
    <property type="match status" value="1"/>
</dbReference>
<dbReference type="GO" id="GO:0016887">
    <property type="term" value="F:ATP hydrolysis activity"/>
    <property type="evidence" value="ECO:0007669"/>
    <property type="project" value="InterPro"/>
</dbReference>
<dbReference type="RefSeq" id="XP_002552345.1">
    <property type="nucleotide sequence ID" value="XM_002552299.1"/>
</dbReference>
<feature type="compositionally biased region" description="Basic and acidic residues" evidence="13">
    <location>
        <begin position="945"/>
        <end position="957"/>
    </location>
</feature>
<dbReference type="InterPro" id="IPR015342">
    <property type="entry name" value="PEX1-N_C-lobe"/>
</dbReference>
<accession>C5DDP6</accession>
<dbReference type="FunCoup" id="C5DDP6">
    <property type="interactions" value="227"/>
</dbReference>
<dbReference type="PROSITE" id="PS00674">
    <property type="entry name" value="AAA"/>
    <property type="match status" value="1"/>
</dbReference>
<organism evidence="15 16">
    <name type="scientific">Lachancea thermotolerans (strain ATCC 56472 / CBS 6340 / NRRL Y-8284)</name>
    <name type="common">Yeast</name>
    <name type="synonym">Kluyveromyces thermotolerans</name>
    <dbReference type="NCBI Taxonomy" id="559295"/>
    <lineage>
        <taxon>Eukaryota</taxon>
        <taxon>Fungi</taxon>
        <taxon>Dikarya</taxon>
        <taxon>Ascomycota</taxon>
        <taxon>Saccharomycotina</taxon>
        <taxon>Saccharomycetes</taxon>
        <taxon>Saccharomycetales</taxon>
        <taxon>Saccharomycetaceae</taxon>
        <taxon>Lachancea</taxon>
    </lineage>
</organism>
<dbReference type="InterPro" id="IPR029067">
    <property type="entry name" value="CDC48_domain_2-like_sf"/>
</dbReference>
<dbReference type="OrthoDB" id="2187at2759"/>
<dbReference type="Pfam" id="PF00004">
    <property type="entry name" value="AAA"/>
    <property type="match status" value="2"/>
</dbReference>
<keyword evidence="5" id="KW-0547">Nucleotide-binding</keyword>
<dbReference type="SMART" id="SM00382">
    <property type="entry name" value="AAA"/>
    <property type="match status" value="2"/>
</dbReference>
<evidence type="ECO:0000256" key="9">
    <source>
        <dbReference type="ARBA" id="ARBA00023136"/>
    </source>
</evidence>
<keyword evidence="4" id="KW-0962">Peroxisome biogenesis</keyword>
<keyword evidence="6" id="KW-0378">Hydrolase</keyword>
<gene>
    <name evidence="15" type="ordered locus">KLTH0C02684g</name>
</gene>
<dbReference type="InterPro" id="IPR003959">
    <property type="entry name" value="ATPase_AAA_core"/>
</dbReference>
<dbReference type="EMBL" id="CU928167">
    <property type="protein sequence ID" value="CAR21907.1"/>
    <property type="molecule type" value="Genomic_DNA"/>
</dbReference>
<dbReference type="InterPro" id="IPR041569">
    <property type="entry name" value="AAA_lid_3"/>
</dbReference>
<name>C5DDP6_LACTC</name>
<dbReference type="InterPro" id="IPR009010">
    <property type="entry name" value="Asp_de-COase-like_dom_sf"/>
</dbReference>
<comment type="subcellular location">
    <subcellularLocation>
        <location evidence="1">Membrane</location>
    </subcellularLocation>
</comment>
<dbReference type="eggNOG" id="KOG0735">
    <property type="taxonomic scope" value="Eukaryota"/>
</dbReference>